<sequence>MDEGRPAPAPGTAAEADPAACVLIVDDALPRWLSANTAAVLGVALGAHGLIGLGPELPDADGILHPGIGDTPLPVLAAAREQMPSLRAKAREAGLFVVDFNDAARLSRNYGEYKERLAAGSAGYLGLALHGGRKAVRSVSGNLKSLR</sequence>
<comment type="caution">
    <text evidence="1">The sequence shown here is derived from an EMBL/GenBank/DDBJ whole genome shotgun (WGS) entry which is preliminary data.</text>
</comment>
<dbReference type="EMBL" id="JBHSBH010000003">
    <property type="protein sequence ID" value="MFC3994767.1"/>
    <property type="molecule type" value="Genomic_DNA"/>
</dbReference>
<dbReference type="InterPro" id="IPR018988">
    <property type="entry name" value="DUF2000"/>
</dbReference>
<keyword evidence="2" id="KW-1185">Reference proteome</keyword>
<dbReference type="InterPro" id="IPR023476">
    <property type="entry name" value="Pep_tRNA_hydro_II_dom_sf"/>
</dbReference>
<proteinExistence type="predicted"/>
<dbReference type="PIRSF" id="PIRSF033736">
    <property type="entry name" value="UCP033763"/>
    <property type="match status" value="1"/>
</dbReference>
<evidence type="ECO:0000313" key="2">
    <source>
        <dbReference type="Proteomes" id="UP001595847"/>
    </source>
</evidence>
<dbReference type="InterPro" id="IPR017021">
    <property type="entry name" value="UCP033763"/>
</dbReference>
<name>A0ABV8FIG4_9ACTN</name>
<reference evidence="2" key="1">
    <citation type="journal article" date="2019" name="Int. J. Syst. Evol. Microbiol.">
        <title>The Global Catalogue of Microorganisms (GCM) 10K type strain sequencing project: providing services to taxonomists for standard genome sequencing and annotation.</title>
        <authorList>
            <consortium name="The Broad Institute Genomics Platform"/>
            <consortium name="The Broad Institute Genome Sequencing Center for Infectious Disease"/>
            <person name="Wu L."/>
            <person name="Ma J."/>
        </authorList>
    </citation>
    <scope>NUCLEOTIDE SEQUENCE [LARGE SCALE GENOMIC DNA]</scope>
    <source>
        <strain evidence="2">TBRC 1826</strain>
    </source>
</reference>
<protein>
    <submittedName>
        <fullName evidence="1">DUF2000 domain-containing protein</fullName>
    </submittedName>
</protein>
<dbReference type="Pfam" id="PF09391">
    <property type="entry name" value="DUF2000"/>
    <property type="match status" value="1"/>
</dbReference>
<evidence type="ECO:0000313" key="1">
    <source>
        <dbReference type="EMBL" id="MFC3994767.1"/>
    </source>
</evidence>
<dbReference type="SUPFAM" id="SSF102462">
    <property type="entry name" value="Peptidyl-tRNA hydrolase II"/>
    <property type="match status" value="1"/>
</dbReference>
<dbReference type="Gene3D" id="3.40.1490.10">
    <property type="entry name" value="Bit1"/>
    <property type="match status" value="1"/>
</dbReference>
<accession>A0ABV8FIG4</accession>
<dbReference type="Proteomes" id="UP001595847">
    <property type="component" value="Unassembled WGS sequence"/>
</dbReference>
<dbReference type="RefSeq" id="WP_378529617.1">
    <property type="nucleotide sequence ID" value="NZ_JBHSBH010000003.1"/>
</dbReference>
<organism evidence="1 2">
    <name type="scientific">Nocardiopsis sediminis</name>
    <dbReference type="NCBI Taxonomy" id="1778267"/>
    <lineage>
        <taxon>Bacteria</taxon>
        <taxon>Bacillati</taxon>
        <taxon>Actinomycetota</taxon>
        <taxon>Actinomycetes</taxon>
        <taxon>Streptosporangiales</taxon>
        <taxon>Nocardiopsidaceae</taxon>
        <taxon>Nocardiopsis</taxon>
    </lineage>
</organism>
<gene>
    <name evidence="1" type="ORF">ACFOVU_02495</name>
</gene>